<dbReference type="InterPro" id="IPR036875">
    <property type="entry name" value="Znf_CCHC_sf"/>
</dbReference>
<dbReference type="EMBL" id="JAUCMX010000021">
    <property type="protein sequence ID" value="KAK3514785.1"/>
    <property type="molecule type" value="Genomic_DNA"/>
</dbReference>
<evidence type="ECO:0000259" key="2">
    <source>
        <dbReference type="PROSITE" id="PS50158"/>
    </source>
</evidence>
<keyword evidence="1" id="KW-0862">Zinc</keyword>
<keyword evidence="4" id="KW-1185">Reference proteome</keyword>
<evidence type="ECO:0000256" key="1">
    <source>
        <dbReference type="PROSITE-ProRule" id="PRU00047"/>
    </source>
</evidence>
<protein>
    <recommendedName>
        <fullName evidence="2">CCHC-type domain-containing protein</fullName>
    </recommendedName>
</protein>
<dbReference type="Proteomes" id="UP001274896">
    <property type="component" value="Unassembled WGS sequence"/>
</dbReference>
<keyword evidence="1" id="KW-0863">Zinc-finger</keyword>
<dbReference type="GO" id="GO:0008270">
    <property type="term" value="F:zinc ion binding"/>
    <property type="evidence" value="ECO:0007669"/>
    <property type="project" value="UniProtKB-KW"/>
</dbReference>
<comment type="caution">
    <text evidence="3">The sequence shown here is derived from an EMBL/GenBank/DDBJ whole genome shotgun (WGS) entry which is preliminary data.</text>
</comment>
<dbReference type="InterPro" id="IPR001878">
    <property type="entry name" value="Znf_CCHC"/>
</dbReference>
<feature type="non-terminal residue" evidence="3">
    <location>
        <position position="115"/>
    </location>
</feature>
<keyword evidence="1" id="KW-0479">Metal-binding</keyword>
<sequence>MLGVGGKMASAFKTISLGCKHPALQHVPSFRRQVFMFLESPENTPDISFRVKHEGRTFMIYASTGNMKCFECGDIGHKRLACPHKGHKEVAVTDTRRRTGQLAKWSIRKGQLSDL</sequence>
<reference evidence="3" key="1">
    <citation type="submission" date="2023-06" db="EMBL/GenBank/DDBJ databases">
        <title>Male Hemibagrus guttatus genome.</title>
        <authorList>
            <person name="Bian C."/>
        </authorList>
    </citation>
    <scope>NUCLEOTIDE SEQUENCE</scope>
    <source>
        <strain evidence="3">Male_cb2023</strain>
        <tissue evidence="3">Muscle</tissue>
    </source>
</reference>
<dbReference type="PROSITE" id="PS50158">
    <property type="entry name" value="ZF_CCHC"/>
    <property type="match status" value="1"/>
</dbReference>
<evidence type="ECO:0000313" key="3">
    <source>
        <dbReference type="EMBL" id="KAK3514785.1"/>
    </source>
</evidence>
<evidence type="ECO:0000313" key="4">
    <source>
        <dbReference type="Proteomes" id="UP001274896"/>
    </source>
</evidence>
<organism evidence="3 4">
    <name type="scientific">Hemibagrus guttatus</name>
    <dbReference type="NCBI Taxonomy" id="175788"/>
    <lineage>
        <taxon>Eukaryota</taxon>
        <taxon>Metazoa</taxon>
        <taxon>Chordata</taxon>
        <taxon>Craniata</taxon>
        <taxon>Vertebrata</taxon>
        <taxon>Euteleostomi</taxon>
        <taxon>Actinopterygii</taxon>
        <taxon>Neopterygii</taxon>
        <taxon>Teleostei</taxon>
        <taxon>Ostariophysi</taxon>
        <taxon>Siluriformes</taxon>
        <taxon>Bagridae</taxon>
        <taxon>Hemibagrus</taxon>
    </lineage>
</organism>
<name>A0AAE0UQA8_9TELE</name>
<dbReference type="AlphaFoldDB" id="A0AAE0UQA8"/>
<accession>A0AAE0UQA8</accession>
<proteinExistence type="predicted"/>
<feature type="domain" description="CCHC-type" evidence="2">
    <location>
        <begin position="68"/>
        <end position="83"/>
    </location>
</feature>
<dbReference type="GO" id="GO:0003676">
    <property type="term" value="F:nucleic acid binding"/>
    <property type="evidence" value="ECO:0007669"/>
    <property type="project" value="InterPro"/>
</dbReference>
<dbReference type="SUPFAM" id="SSF57756">
    <property type="entry name" value="Retrovirus zinc finger-like domains"/>
    <property type="match status" value="1"/>
</dbReference>
<gene>
    <name evidence="3" type="ORF">QTP70_031015</name>
</gene>